<dbReference type="Pfam" id="PF05257">
    <property type="entry name" value="CHAP"/>
    <property type="match status" value="1"/>
</dbReference>
<name>A0A3P1WP02_9ACTN</name>
<accession>A0A3P1WP02</accession>
<comment type="caution">
    <text evidence="2">The sequence shown here is derived from an EMBL/GenBank/DDBJ whole genome shotgun (WGS) entry which is preliminary data.</text>
</comment>
<dbReference type="Gene3D" id="3.90.1720.10">
    <property type="entry name" value="endopeptidase domain like (from Nostoc punctiforme)"/>
    <property type="match status" value="1"/>
</dbReference>
<dbReference type="Pfam" id="PF01464">
    <property type="entry name" value="SLT"/>
    <property type="match status" value="1"/>
</dbReference>
<dbReference type="PROSITE" id="PS50911">
    <property type="entry name" value="CHAP"/>
    <property type="match status" value="1"/>
</dbReference>
<dbReference type="SUPFAM" id="SSF54001">
    <property type="entry name" value="Cysteine proteinases"/>
    <property type="match status" value="1"/>
</dbReference>
<organism evidence="2 3">
    <name type="scientific">Arachnia propionica</name>
    <dbReference type="NCBI Taxonomy" id="1750"/>
    <lineage>
        <taxon>Bacteria</taxon>
        <taxon>Bacillati</taxon>
        <taxon>Actinomycetota</taxon>
        <taxon>Actinomycetes</taxon>
        <taxon>Propionibacteriales</taxon>
        <taxon>Propionibacteriaceae</taxon>
        <taxon>Arachnia</taxon>
    </lineage>
</organism>
<dbReference type="InterPro" id="IPR023346">
    <property type="entry name" value="Lysozyme-like_dom_sf"/>
</dbReference>
<dbReference type="RefSeq" id="WP_125229187.1">
    <property type="nucleotide sequence ID" value="NZ_RQYT01000058.1"/>
</dbReference>
<protein>
    <submittedName>
        <fullName evidence="2">CHAP domain-containing protein</fullName>
    </submittedName>
</protein>
<dbReference type="InterPro" id="IPR007921">
    <property type="entry name" value="CHAP_dom"/>
</dbReference>
<dbReference type="Proteomes" id="UP000280935">
    <property type="component" value="Unassembled WGS sequence"/>
</dbReference>
<dbReference type="SUPFAM" id="SSF53955">
    <property type="entry name" value="Lysozyme-like"/>
    <property type="match status" value="1"/>
</dbReference>
<dbReference type="Gene3D" id="1.10.530.10">
    <property type="match status" value="1"/>
</dbReference>
<proteinExistence type="predicted"/>
<dbReference type="InterPro" id="IPR008258">
    <property type="entry name" value="Transglycosylase_SLT_dom_1"/>
</dbReference>
<evidence type="ECO:0000259" key="1">
    <source>
        <dbReference type="PROSITE" id="PS50911"/>
    </source>
</evidence>
<sequence>MGCLLPALPIILLGLAVILPLMISVGTSVKASSDASPGSSAPPRTVCGTSSVKVPEYAVAWMNEAEKTSGIPAAWFAAITDRESDFRPHLFADDENGGTWGLFQINREEWASVHPDATTEQTGTPPGITDPMTHAHYGGIYFKNRLAVVQKLKADNPDAAFAQLSDLDALVVAHNSGEGNLKKYPKLPKITREYLAEIQAAYNPQPCSAPAPPGPGSSGLFGVDDYAAVRRGREGVDDWAFFWGECVSYVAFAIRTYTPHKDFHNLWRGGNWNHEANHFGNAKAWDERARAVGIRVDTTPAVGAVAQHSRNKHGHVAFIVAVHDDGTFDINEYNHGHERHKFGTRTRVSIGKDFDAILHFEE</sequence>
<dbReference type="OrthoDB" id="3726349at2"/>
<dbReference type="EMBL" id="RQYT01000058">
    <property type="protein sequence ID" value="RRD47666.1"/>
    <property type="molecule type" value="Genomic_DNA"/>
</dbReference>
<reference evidence="2 3" key="1">
    <citation type="submission" date="2018-11" db="EMBL/GenBank/DDBJ databases">
        <title>Genomes From Bacteria Associated with the Canine Oral Cavity: a Test Case for Automated Genome-Based Taxonomic Assignment.</title>
        <authorList>
            <person name="Coil D.A."/>
            <person name="Jospin G."/>
            <person name="Darling A.E."/>
            <person name="Wallis C."/>
            <person name="Davis I.J."/>
            <person name="Harris S."/>
            <person name="Eisen J.A."/>
            <person name="Holcombe L.J."/>
            <person name="O'Flynn C."/>
        </authorList>
    </citation>
    <scope>NUCLEOTIDE SEQUENCE [LARGE SCALE GENOMIC DNA]</scope>
    <source>
        <strain evidence="2 3">OH2822_COT-296</strain>
    </source>
</reference>
<gene>
    <name evidence="2" type="ORF">EII35_14550</name>
</gene>
<dbReference type="AlphaFoldDB" id="A0A3P1WP02"/>
<evidence type="ECO:0000313" key="2">
    <source>
        <dbReference type="EMBL" id="RRD47666.1"/>
    </source>
</evidence>
<evidence type="ECO:0000313" key="3">
    <source>
        <dbReference type="Proteomes" id="UP000280935"/>
    </source>
</evidence>
<feature type="domain" description="Peptidase C51" evidence="1">
    <location>
        <begin position="221"/>
        <end position="361"/>
    </location>
</feature>
<dbReference type="InterPro" id="IPR038765">
    <property type="entry name" value="Papain-like_cys_pep_sf"/>
</dbReference>